<name>A0A2Z4RB50_MORBO</name>
<evidence type="ECO:0000313" key="2">
    <source>
        <dbReference type="Proteomes" id="UP000254133"/>
    </source>
</evidence>
<protein>
    <submittedName>
        <fullName evidence="1">Uncharacterized protein</fullName>
    </submittedName>
</protein>
<dbReference type="Proteomes" id="UP000254133">
    <property type="component" value="Unassembled WGS sequence"/>
</dbReference>
<dbReference type="KEGG" id="mboi:DQF64_14410"/>
<proteinExistence type="predicted"/>
<gene>
    <name evidence="1" type="ORF">NCTC9426_00019</name>
</gene>
<sequence length="113" mass="13147">MNKDKLIIIPILEDAIDRLNYDCCIDGDLIEISLSFNEYKNLESLGLFEAINECLGIGLGEYEDELIFNDKFIKLEIMLLNFIKKYPTNKSLYKFFFICKIAFKLNTAILISF</sequence>
<organism evidence="1 2">
    <name type="scientific">Moraxella bovis</name>
    <dbReference type="NCBI Taxonomy" id="476"/>
    <lineage>
        <taxon>Bacteria</taxon>
        <taxon>Pseudomonadati</taxon>
        <taxon>Pseudomonadota</taxon>
        <taxon>Gammaproteobacteria</taxon>
        <taxon>Moraxellales</taxon>
        <taxon>Moraxellaceae</taxon>
        <taxon>Moraxella</taxon>
    </lineage>
</organism>
<reference evidence="1 2" key="1">
    <citation type="submission" date="2018-06" db="EMBL/GenBank/DDBJ databases">
        <authorList>
            <consortium name="Pathogen Informatics"/>
            <person name="Doyle S."/>
        </authorList>
    </citation>
    <scope>NUCLEOTIDE SEQUENCE [LARGE SCALE GENOMIC DNA]</scope>
    <source>
        <strain evidence="1 2">NCTC9426</strain>
    </source>
</reference>
<accession>A0A2Z4RB50</accession>
<dbReference type="EMBL" id="UGPZ01000001">
    <property type="protein sequence ID" value="STY88581.1"/>
    <property type="molecule type" value="Genomic_DNA"/>
</dbReference>
<dbReference type="AlphaFoldDB" id="A0A2Z4RB50"/>
<dbReference type="RefSeq" id="WP_112742865.1">
    <property type="nucleotide sequence ID" value="NZ_CP030242.1"/>
</dbReference>
<evidence type="ECO:0000313" key="1">
    <source>
        <dbReference type="EMBL" id="STY88581.1"/>
    </source>
</evidence>